<dbReference type="Proteomes" id="UP001164929">
    <property type="component" value="Chromosome 11"/>
</dbReference>
<sequence>MIFFLQARNSHEMDRVAPIAPSPSIINHAMPTQPPLVALVRGTLSPSTSNLMYSCQVDDHYFSKSFVSWGWHLPPVEPSTSSSSPLTHLLYSNHLKIPKYIEKFYKG</sequence>
<gene>
    <name evidence="1" type="ORF">NC653_028302</name>
</gene>
<evidence type="ECO:0000313" key="1">
    <source>
        <dbReference type="EMBL" id="KAJ6980454.1"/>
    </source>
</evidence>
<comment type="caution">
    <text evidence="1">The sequence shown here is derived from an EMBL/GenBank/DDBJ whole genome shotgun (WGS) entry which is preliminary data.</text>
</comment>
<accession>A0AAD6Q619</accession>
<dbReference type="EMBL" id="JAQIZT010000011">
    <property type="protein sequence ID" value="KAJ6980454.1"/>
    <property type="molecule type" value="Genomic_DNA"/>
</dbReference>
<keyword evidence="2" id="KW-1185">Reference proteome</keyword>
<reference evidence="1" key="1">
    <citation type="journal article" date="2023" name="Mol. Ecol. Resour.">
        <title>Chromosome-level genome assembly of a triploid poplar Populus alba 'Berolinensis'.</title>
        <authorList>
            <person name="Chen S."/>
            <person name="Yu Y."/>
            <person name="Wang X."/>
            <person name="Wang S."/>
            <person name="Zhang T."/>
            <person name="Zhou Y."/>
            <person name="He R."/>
            <person name="Meng N."/>
            <person name="Wang Y."/>
            <person name="Liu W."/>
            <person name="Liu Z."/>
            <person name="Liu J."/>
            <person name="Guo Q."/>
            <person name="Huang H."/>
            <person name="Sederoff R.R."/>
            <person name="Wang G."/>
            <person name="Qu G."/>
            <person name="Chen S."/>
        </authorList>
    </citation>
    <scope>NUCLEOTIDE SEQUENCE</scope>
    <source>
        <strain evidence="1">SC-2020</strain>
    </source>
</reference>
<dbReference type="AlphaFoldDB" id="A0AAD6Q619"/>
<proteinExistence type="predicted"/>
<evidence type="ECO:0000313" key="2">
    <source>
        <dbReference type="Proteomes" id="UP001164929"/>
    </source>
</evidence>
<protein>
    <submittedName>
        <fullName evidence="1">Uncharacterized protein</fullName>
    </submittedName>
</protein>
<organism evidence="1 2">
    <name type="scientific">Populus alba x Populus x berolinensis</name>
    <dbReference type="NCBI Taxonomy" id="444605"/>
    <lineage>
        <taxon>Eukaryota</taxon>
        <taxon>Viridiplantae</taxon>
        <taxon>Streptophyta</taxon>
        <taxon>Embryophyta</taxon>
        <taxon>Tracheophyta</taxon>
        <taxon>Spermatophyta</taxon>
        <taxon>Magnoliopsida</taxon>
        <taxon>eudicotyledons</taxon>
        <taxon>Gunneridae</taxon>
        <taxon>Pentapetalae</taxon>
        <taxon>rosids</taxon>
        <taxon>fabids</taxon>
        <taxon>Malpighiales</taxon>
        <taxon>Salicaceae</taxon>
        <taxon>Saliceae</taxon>
        <taxon>Populus</taxon>
    </lineage>
</organism>
<name>A0AAD6Q619_9ROSI</name>